<dbReference type="Gene3D" id="2.40.10.220">
    <property type="entry name" value="predicted glycosyltransferase like domains"/>
    <property type="match status" value="1"/>
</dbReference>
<sequence length="316" mass="35329">MVKFFKKIFSTGKGAPTGGRPASGSVVDEPLELPRINELIQHYPIGEKVRYYPEFQKDGALDTLILGYSINDYFVYSPMEIRSTAAVLRLFAGEKRTLITELESFSLLIPFNPDDDNKRDYVRRAELGPRGPFRRHNTITLTANSDDGILCHLDTLVRKIMPVSSGIYAGHQVVLLDVIPSTLALTDQRQHYRVNTCLPATLSLRDGGTYACTLRDFAEQSVQLNLEETAEELEGLSEFRRLTLCFDLGSEHQPKCFELDGSMYRKSDGRLVMKLQGIYKNGKLENLGLVDILDIKASLLRHPATQAAVQGNADGM</sequence>
<reference evidence="1" key="1">
    <citation type="submission" date="2018-06" db="EMBL/GenBank/DDBJ databases">
        <authorList>
            <person name="Zhirakovskaya E."/>
        </authorList>
    </citation>
    <scope>NUCLEOTIDE SEQUENCE</scope>
</reference>
<gene>
    <name evidence="1" type="ORF">MNBD_GAMMA20-2161</name>
</gene>
<proteinExistence type="predicted"/>
<name>A0A3B1BE92_9ZZZZ</name>
<dbReference type="AlphaFoldDB" id="A0A3B1BE92"/>
<dbReference type="EMBL" id="UOFU01000384">
    <property type="protein sequence ID" value="VAX04585.1"/>
    <property type="molecule type" value="Genomic_DNA"/>
</dbReference>
<accession>A0A3B1BE92</accession>
<organism evidence="1">
    <name type="scientific">hydrothermal vent metagenome</name>
    <dbReference type="NCBI Taxonomy" id="652676"/>
    <lineage>
        <taxon>unclassified sequences</taxon>
        <taxon>metagenomes</taxon>
        <taxon>ecological metagenomes</taxon>
    </lineage>
</organism>
<protein>
    <submittedName>
        <fullName evidence="1">Uncharacterized protein</fullName>
    </submittedName>
</protein>
<evidence type="ECO:0000313" key="1">
    <source>
        <dbReference type="EMBL" id="VAX04585.1"/>
    </source>
</evidence>